<evidence type="ECO:0000259" key="7">
    <source>
        <dbReference type="SMART" id="SM00458"/>
    </source>
</evidence>
<dbReference type="Proteomes" id="UP000482960">
    <property type="component" value="Unassembled WGS sequence"/>
</dbReference>
<evidence type="ECO:0000256" key="1">
    <source>
        <dbReference type="ARBA" id="ARBA00008891"/>
    </source>
</evidence>
<evidence type="ECO:0000256" key="3">
    <source>
        <dbReference type="ARBA" id="ARBA00023085"/>
    </source>
</evidence>
<feature type="active site" evidence="5">
    <location>
        <position position="347"/>
    </location>
</feature>
<dbReference type="PANTHER" id="PTHR31321">
    <property type="entry name" value="ACYL-COA THIOESTER HYDROLASE YBHC-RELATED"/>
    <property type="match status" value="1"/>
</dbReference>
<gene>
    <name evidence="9" type="ORF">Prum_008200</name>
</gene>
<dbReference type="SUPFAM" id="SSF51126">
    <property type="entry name" value="Pectin lyase-like"/>
    <property type="match status" value="2"/>
</dbReference>
<comment type="similarity">
    <text evidence="6">Belongs to the polysaccharide lyase 1 family.</text>
</comment>
<evidence type="ECO:0000256" key="6">
    <source>
        <dbReference type="RuleBase" id="RU361173"/>
    </source>
</evidence>
<organism evidence="9 10">
    <name type="scientific">Phytohabitans rumicis</name>
    <dbReference type="NCBI Taxonomy" id="1076125"/>
    <lineage>
        <taxon>Bacteria</taxon>
        <taxon>Bacillati</taxon>
        <taxon>Actinomycetota</taxon>
        <taxon>Actinomycetes</taxon>
        <taxon>Micromonosporales</taxon>
        <taxon>Micromonosporaceae</taxon>
    </lineage>
</organism>
<dbReference type="GO" id="GO:0000272">
    <property type="term" value="P:polysaccharide catabolic process"/>
    <property type="evidence" value="ECO:0007669"/>
    <property type="project" value="UniProtKB-KW"/>
</dbReference>
<dbReference type="Gene3D" id="2.80.10.50">
    <property type="match status" value="1"/>
</dbReference>
<protein>
    <submittedName>
        <fullName evidence="9">Uncharacterized protein</fullName>
    </submittedName>
</protein>
<dbReference type="PROSITE" id="PS00503">
    <property type="entry name" value="PECTINESTERASE_2"/>
    <property type="match status" value="1"/>
</dbReference>
<proteinExistence type="inferred from homology"/>
<dbReference type="InterPro" id="IPR000070">
    <property type="entry name" value="Pectinesterase_cat"/>
</dbReference>
<reference evidence="9 10" key="1">
    <citation type="submission" date="2020-03" db="EMBL/GenBank/DDBJ databases">
        <title>Whole genome shotgun sequence of Phytohabitans rumicis NBRC 108638.</title>
        <authorList>
            <person name="Komaki H."/>
            <person name="Tamura T."/>
        </authorList>
    </citation>
    <scope>NUCLEOTIDE SEQUENCE [LARGE SCALE GENOMIC DNA]</scope>
    <source>
        <strain evidence="9 10">NBRC 108638</strain>
    </source>
</reference>
<dbReference type="EMBL" id="BLPG01000001">
    <property type="protein sequence ID" value="GFJ87178.1"/>
    <property type="molecule type" value="Genomic_DNA"/>
</dbReference>
<comment type="similarity">
    <text evidence="1">Belongs to the pectinesterase family.</text>
</comment>
<keyword evidence="2" id="KW-0378">Hydrolase</keyword>
<dbReference type="GO" id="GO:0042545">
    <property type="term" value="P:cell wall modification"/>
    <property type="evidence" value="ECO:0007669"/>
    <property type="project" value="InterPro"/>
</dbReference>
<keyword evidence="6" id="KW-0964">Secreted</keyword>
<keyword evidence="10" id="KW-1185">Reference proteome</keyword>
<dbReference type="Pfam" id="PF14200">
    <property type="entry name" value="RicinB_lectin_2"/>
    <property type="match status" value="1"/>
</dbReference>
<accession>A0A6V8KWX7</accession>
<evidence type="ECO:0000256" key="4">
    <source>
        <dbReference type="ARBA" id="ARBA00023239"/>
    </source>
</evidence>
<dbReference type="InterPro" id="IPR011050">
    <property type="entry name" value="Pectin_lyase_fold/virulence"/>
</dbReference>
<dbReference type="GO" id="GO:0005576">
    <property type="term" value="C:extracellular region"/>
    <property type="evidence" value="ECO:0007669"/>
    <property type="project" value="UniProtKB-SubCell"/>
</dbReference>
<dbReference type="RefSeq" id="WP_246277629.1">
    <property type="nucleotide sequence ID" value="NZ_BAABJB010000016.1"/>
</dbReference>
<name>A0A6V8KWX7_9ACTN</name>
<evidence type="ECO:0000259" key="8">
    <source>
        <dbReference type="SMART" id="SM00656"/>
    </source>
</evidence>
<dbReference type="Gene3D" id="2.160.20.10">
    <property type="entry name" value="Single-stranded right-handed beta-helix, Pectin lyase-like"/>
    <property type="match status" value="2"/>
</dbReference>
<dbReference type="InterPro" id="IPR035992">
    <property type="entry name" value="Ricin_B-like_lectins"/>
</dbReference>
<evidence type="ECO:0000313" key="9">
    <source>
        <dbReference type="EMBL" id="GFJ87178.1"/>
    </source>
</evidence>
<dbReference type="InterPro" id="IPR012334">
    <property type="entry name" value="Pectin_lyas_fold"/>
</dbReference>
<dbReference type="InterPro" id="IPR000772">
    <property type="entry name" value="Ricin_B_lectin"/>
</dbReference>
<dbReference type="GO" id="GO:0016829">
    <property type="term" value="F:lyase activity"/>
    <property type="evidence" value="ECO:0007669"/>
    <property type="project" value="UniProtKB-KW"/>
</dbReference>
<dbReference type="SMART" id="SM00458">
    <property type="entry name" value="RICIN"/>
    <property type="match status" value="1"/>
</dbReference>
<dbReference type="InterPro" id="IPR002022">
    <property type="entry name" value="Pec_lyase"/>
</dbReference>
<dbReference type="GO" id="GO:0030599">
    <property type="term" value="F:pectinesterase activity"/>
    <property type="evidence" value="ECO:0007669"/>
    <property type="project" value="InterPro"/>
</dbReference>
<dbReference type="SMART" id="SM00656">
    <property type="entry name" value="Amb_all"/>
    <property type="match status" value="1"/>
</dbReference>
<evidence type="ECO:0000313" key="10">
    <source>
        <dbReference type="Proteomes" id="UP000482960"/>
    </source>
</evidence>
<dbReference type="PROSITE" id="PS50231">
    <property type="entry name" value="RICIN_B_LECTIN"/>
    <property type="match status" value="1"/>
</dbReference>
<dbReference type="Pfam" id="PF01095">
    <property type="entry name" value="Pectinesterase"/>
    <property type="match status" value="1"/>
</dbReference>
<dbReference type="Pfam" id="PF00544">
    <property type="entry name" value="Pectate_lyase_4"/>
    <property type="match status" value="1"/>
</dbReference>
<comment type="subcellular location">
    <subcellularLocation>
        <location evidence="6">Secreted</location>
    </subcellularLocation>
</comment>
<evidence type="ECO:0000256" key="2">
    <source>
        <dbReference type="ARBA" id="ARBA00022801"/>
    </source>
</evidence>
<dbReference type="SUPFAM" id="SSF50370">
    <property type="entry name" value="Ricin B-like lectins"/>
    <property type="match status" value="1"/>
</dbReference>
<keyword evidence="4 6" id="KW-0456">Lyase</keyword>
<dbReference type="PANTHER" id="PTHR31321:SF57">
    <property type="entry name" value="PECTINESTERASE 53-RELATED"/>
    <property type="match status" value="1"/>
</dbReference>
<dbReference type="CDD" id="cd00161">
    <property type="entry name" value="beta-trefoil_Ricin-like"/>
    <property type="match status" value="1"/>
</dbReference>
<feature type="domain" description="Pectate lyase" evidence="8">
    <location>
        <begin position="517"/>
        <end position="732"/>
    </location>
</feature>
<feature type="domain" description="Ricin B lectin" evidence="7">
    <location>
        <begin position="48"/>
        <end position="187"/>
    </location>
</feature>
<sequence length="794" mass="83685">MSESKHRRPKLRRSTRWQAAIALAVAVPGTVIGISMLSSQAATAPAAGAVYQLAVTKSGLCVDVVSGAKTSGAKLQQWGCASGATWQQFRLVTAGANRYRLVNLNSGMCVDVPGGSTASGVQLQQWGCGDGQANQTWTLTPSGSGTFQIVNVGSGLCVSDKGASVTSGTAIIQETCTANTNKQWAFKPVAGSTTVAADGTGRYKTVQAAIDAVPANNASRVTITIKPGTYREIVTVPANKPYITLQGTGDSADDVVIVNNHHAGAYGTSNSATAFVHGHDFVAANLSISNDFDEASVDSGHQAVALHLSADRATLSNVRLLGDQDTFLVNDGARAYIVNSYVEGTVDFVFGGGTAVFDNSEIHEKARGGSLTAASTAATKTYGFLFYKSRITADAANGSSYLGRPWRADAQVVYRESSLSAAIRTGQPWTDMSSNTWQAARFSEYKNTGAGAGVNGNRPQLTDAQAANHTPQKYLAGADGWNPVGSTVGSAPTTSARTWSSTADGFASTDGGTTGGASGQTVTVTTQADLVKYATASAAYVIKVGAAITISPKGTEIRVASNKTIIGVGTKGEIVGGGFFLGSGVNNVIIRNLTIRDTRMADDDPDDKEYDYDGIQMDGAHHVWIDHNTITRMNDGLIDSRKDTSYLTVSWNILSENNKAFGIGWTDNVTARMTIHHNWIHDNKQRNPSTDNVAYAHLYNNYLQNLTSYGNYARGATKMVIENSYYENVANPFYPDSAAQLKQSGSVVINCTGKQQTNGSAFDPAAFYSFAVDPAKDVPTLLKTYAGPQPNIGA</sequence>
<keyword evidence="3" id="KW-0063">Aspartyl esterase</keyword>
<keyword evidence="6" id="KW-0119">Carbohydrate metabolism</keyword>
<comment type="caution">
    <text evidence="9">The sequence shown here is derived from an EMBL/GenBank/DDBJ whole genome shotgun (WGS) entry which is preliminary data.</text>
</comment>
<reference evidence="9 10" key="2">
    <citation type="submission" date="2020-03" db="EMBL/GenBank/DDBJ databases">
        <authorList>
            <person name="Ichikawa N."/>
            <person name="Kimura A."/>
            <person name="Kitahashi Y."/>
            <person name="Uohara A."/>
        </authorList>
    </citation>
    <scope>NUCLEOTIDE SEQUENCE [LARGE SCALE GENOMIC DNA]</scope>
    <source>
        <strain evidence="9 10">NBRC 108638</strain>
    </source>
</reference>
<dbReference type="GO" id="GO:0009279">
    <property type="term" value="C:cell outer membrane"/>
    <property type="evidence" value="ECO:0007669"/>
    <property type="project" value="TreeGrafter"/>
</dbReference>
<dbReference type="InterPro" id="IPR033131">
    <property type="entry name" value="Pectinesterase_Asp_AS"/>
</dbReference>
<dbReference type="AlphaFoldDB" id="A0A6V8KWX7"/>
<evidence type="ECO:0000256" key="5">
    <source>
        <dbReference type="PROSITE-ProRule" id="PRU10040"/>
    </source>
</evidence>
<keyword evidence="6" id="KW-0624">Polysaccharide degradation</keyword>